<feature type="domain" description="O-antigen ligase-related" evidence="6">
    <location>
        <begin position="105"/>
        <end position="248"/>
    </location>
</feature>
<comment type="subcellular location">
    <subcellularLocation>
        <location evidence="1">Membrane</location>
        <topology evidence="1">Multi-pass membrane protein</topology>
    </subcellularLocation>
</comment>
<keyword evidence="4 5" id="KW-0472">Membrane</keyword>
<keyword evidence="3 5" id="KW-1133">Transmembrane helix</keyword>
<proteinExistence type="predicted"/>
<evidence type="ECO:0000256" key="3">
    <source>
        <dbReference type="ARBA" id="ARBA00022989"/>
    </source>
</evidence>
<reference evidence="7 8" key="1">
    <citation type="submission" date="2022-10" db="EMBL/GenBank/DDBJ databases">
        <title>Alteromonas sp. chi3 Genome sequencing.</title>
        <authorList>
            <person name="Park S."/>
        </authorList>
    </citation>
    <scope>NUCLEOTIDE SEQUENCE [LARGE SCALE GENOMIC DNA]</scope>
    <source>
        <strain evidence="8">chi3</strain>
    </source>
</reference>
<evidence type="ECO:0000256" key="2">
    <source>
        <dbReference type="ARBA" id="ARBA00022692"/>
    </source>
</evidence>
<dbReference type="PANTHER" id="PTHR37422:SF13">
    <property type="entry name" value="LIPOPOLYSACCHARIDE BIOSYNTHESIS PROTEIN PA4999-RELATED"/>
    <property type="match status" value="1"/>
</dbReference>
<dbReference type="Proteomes" id="UP001218788">
    <property type="component" value="Unassembled WGS sequence"/>
</dbReference>
<protein>
    <submittedName>
        <fullName evidence="7">O-antigen ligase family protein</fullName>
    </submittedName>
</protein>
<evidence type="ECO:0000256" key="5">
    <source>
        <dbReference type="SAM" id="Phobius"/>
    </source>
</evidence>
<dbReference type="EMBL" id="JAQQXP010000001">
    <property type="protein sequence ID" value="MDC8829563.1"/>
    <property type="molecule type" value="Genomic_DNA"/>
</dbReference>
<dbReference type="GO" id="GO:0016874">
    <property type="term" value="F:ligase activity"/>
    <property type="evidence" value="ECO:0007669"/>
    <property type="project" value="UniProtKB-KW"/>
</dbReference>
<dbReference type="Pfam" id="PF04932">
    <property type="entry name" value="Wzy_C"/>
    <property type="match status" value="1"/>
</dbReference>
<feature type="transmembrane region" description="Helical" evidence="5">
    <location>
        <begin position="97"/>
        <end position="116"/>
    </location>
</feature>
<evidence type="ECO:0000256" key="4">
    <source>
        <dbReference type="ARBA" id="ARBA00023136"/>
    </source>
</evidence>
<dbReference type="InterPro" id="IPR051533">
    <property type="entry name" value="WaaL-like"/>
</dbReference>
<keyword evidence="2 5" id="KW-0812">Transmembrane</keyword>
<feature type="transmembrane region" description="Helical" evidence="5">
    <location>
        <begin position="148"/>
        <end position="169"/>
    </location>
</feature>
<dbReference type="RefSeq" id="WP_273638001.1">
    <property type="nucleotide sequence ID" value="NZ_JAQQXP010000001.1"/>
</dbReference>
<organism evidence="7 8">
    <name type="scientific">Alteromonas gilva</name>
    <dbReference type="NCBI Taxonomy" id="2987522"/>
    <lineage>
        <taxon>Bacteria</taxon>
        <taxon>Pseudomonadati</taxon>
        <taxon>Pseudomonadota</taxon>
        <taxon>Gammaproteobacteria</taxon>
        <taxon>Alteromonadales</taxon>
        <taxon>Alteromonadaceae</taxon>
        <taxon>Alteromonas/Salinimonas group</taxon>
        <taxon>Alteromonas</taxon>
    </lineage>
</organism>
<keyword evidence="8" id="KW-1185">Reference proteome</keyword>
<accession>A0ABT5KXR2</accession>
<keyword evidence="7" id="KW-0436">Ligase</keyword>
<feature type="transmembrane region" description="Helical" evidence="5">
    <location>
        <begin position="269"/>
        <end position="289"/>
    </location>
</feature>
<dbReference type="InterPro" id="IPR007016">
    <property type="entry name" value="O-antigen_ligase-rel_domated"/>
</dbReference>
<evidence type="ECO:0000256" key="1">
    <source>
        <dbReference type="ARBA" id="ARBA00004141"/>
    </source>
</evidence>
<evidence type="ECO:0000259" key="6">
    <source>
        <dbReference type="Pfam" id="PF04932"/>
    </source>
</evidence>
<feature type="transmembrane region" description="Helical" evidence="5">
    <location>
        <begin position="233"/>
        <end position="257"/>
    </location>
</feature>
<comment type="caution">
    <text evidence="7">The sequence shown here is derived from an EMBL/GenBank/DDBJ whole genome shotgun (WGS) entry which is preliminary data.</text>
</comment>
<feature type="transmembrane region" description="Helical" evidence="5">
    <location>
        <begin position="12"/>
        <end position="38"/>
    </location>
</feature>
<feature type="transmembrane region" description="Helical" evidence="5">
    <location>
        <begin position="295"/>
        <end position="314"/>
    </location>
</feature>
<gene>
    <name evidence="7" type="ORF">OIK42_02195</name>
</gene>
<evidence type="ECO:0000313" key="7">
    <source>
        <dbReference type="EMBL" id="MDC8829563.1"/>
    </source>
</evidence>
<dbReference type="PANTHER" id="PTHR37422">
    <property type="entry name" value="TEICHURONIC ACID BIOSYNTHESIS PROTEIN TUAE"/>
    <property type="match status" value="1"/>
</dbReference>
<evidence type="ECO:0000313" key="8">
    <source>
        <dbReference type="Proteomes" id="UP001218788"/>
    </source>
</evidence>
<sequence>MCRTDKRIKQVMLCIIFSGLFQALYGALEVLLAGNSSWIFGLPVKNVATGTFVYKNHFANYLMLCLSIGVGYLVSTLNTQTASTKREHIRNFLNTMLNGKAVVRIALAIMVIALVMSRSRMGNTAFFASMTILGLLGLLLIKHRSRGLTMLIVSLFVIDTFILSAWFGLDKVQERLEQTSLEQEKRDEVVRDSLPLLSDFSSTGSGMGTYYNVFTNYQGEDIYAFYDHAHNDYLQFAIEGGIPATILIALLPLWAFIEGIKALRERRNGLMQGLAFGGCMAILGMFIHISVDFPLQAPANAMLFVIIIALAFCSKKRERRRRSRQALN</sequence>
<feature type="transmembrane region" description="Helical" evidence="5">
    <location>
        <begin position="58"/>
        <end position="77"/>
    </location>
</feature>
<feature type="transmembrane region" description="Helical" evidence="5">
    <location>
        <begin position="122"/>
        <end position="141"/>
    </location>
</feature>
<name>A0ABT5KXR2_9ALTE</name>